<organism evidence="4 6">
    <name type="scientific">Iris pallida</name>
    <name type="common">Sweet iris</name>
    <dbReference type="NCBI Taxonomy" id="29817"/>
    <lineage>
        <taxon>Eukaryota</taxon>
        <taxon>Viridiplantae</taxon>
        <taxon>Streptophyta</taxon>
        <taxon>Embryophyta</taxon>
        <taxon>Tracheophyta</taxon>
        <taxon>Spermatophyta</taxon>
        <taxon>Magnoliopsida</taxon>
        <taxon>Liliopsida</taxon>
        <taxon>Asparagales</taxon>
        <taxon>Iridaceae</taxon>
        <taxon>Iridoideae</taxon>
        <taxon>Irideae</taxon>
        <taxon>Iris</taxon>
    </lineage>
</organism>
<dbReference type="EMBL" id="JANAVB010037417">
    <property type="protein sequence ID" value="KAJ6802287.1"/>
    <property type="molecule type" value="Genomic_DNA"/>
</dbReference>
<comment type="caution">
    <text evidence="4">The sequence shown here is derived from an EMBL/GenBank/DDBJ whole genome shotgun (WGS) entry which is preliminary data.</text>
</comment>
<evidence type="ECO:0000256" key="1">
    <source>
        <dbReference type="SAM" id="MobiDB-lite"/>
    </source>
</evidence>
<dbReference type="Pfam" id="PF26631">
    <property type="entry name" value="DUF8204"/>
    <property type="match status" value="1"/>
</dbReference>
<keyword evidence="6" id="KW-1185">Reference proteome</keyword>
<feature type="compositionally biased region" description="Polar residues" evidence="1">
    <location>
        <begin position="145"/>
        <end position="160"/>
    </location>
</feature>
<dbReference type="EMBL" id="JANAVB010016797">
    <property type="protein sequence ID" value="KAJ6831450.1"/>
    <property type="molecule type" value="Genomic_DNA"/>
</dbReference>
<dbReference type="PANTHER" id="PTHR34566">
    <property type="entry name" value="ALTERED INHERITANCE OF MITOCHONDRIA PROTEIN"/>
    <property type="match status" value="1"/>
</dbReference>
<feature type="region of interest" description="Disordered" evidence="1">
    <location>
        <begin position="125"/>
        <end position="160"/>
    </location>
</feature>
<feature type="domain" description="DUF8204" evidence="2">
    <location>
        <begin position="27"/>
        <end position="118"/>
    </location>
</feature>
<evidence type="ECO:0000313" key="3">
    <source>
        <dbReference type="EMBL" id="KAJ6802287.1"/>
    </source>
</evidence>
<proteinExistence type="predicted"/>
<reference evidence="4" key="2">
    <citation type="submission" date="2023-04" db="EMBL/GenBank/DDBJ databases">
        <authorList>
            <person name="Bruccoleri R.E."/>
            <person name="Oakeley E.J."/>
            <person name="Faust A.-M."/>
            <person name="Dessus-Babus S."/>
            <person name="Altorfer M."/>
            <person name="Burckhardt D."/>
            <person name="Oertli M."/>
            <person name="Naumann U."/>
            <person name="Petersen F."/>
            <person name="Wong J."/>
        </authorList>
    </citation>
    <scope>NUCLEOTIDE SEQUENCE</scope>
    <source>
        <strain evidence="4">GSM-AAB239-AS_SAM_17_03QT</strain>
        <tissue evidence="4">Leaf</tissue>
    </source>
</reference>
<reference evidence="4" key="1">
    <citation type="journal article" date="2023" name="GigaByte">
        <title>Genome assembly of the bearded iris, Iris pallida Lam.</title>
        <authorList>
            <person name="Bruccoleri R.E."/>
            <person name="Oakeley E.J."/>
            <person name="Faust A.M.E."/>
            <person name="Altorfer M."/>
            <person name="Dessus-Babus S."/>
            <person name="Burckhardt D."/>
            <person name="Oertli M."/>
            <person name="Naumann U."/>
            <person name="Petersen F."/>
            <person name="Wong J."/>
        </authorList>
    </citation>
    <scope>NUCLEOTIDE SEQUENCE</scope>
    <source>
        <strain evidence="4">GSM-AAB239-AS_SAM_17_03QT</strain>
    </source>
</reference>
<evidence type="ECO:0000313" key="4">
    <source>
        <dbReference type="EMBL" id="KAJ6831441.1"/>
    </source>
</evidence>
<accession>A0AAX6GT59</accession>
<evidence type="ECO:0000313" key="5">
    <source>
        <dbReference type="EMBL" id="KAJ6831450.1"/>
    </source>
</evidence>
<dbReference type="AlphaFoldDB" id="A0AAX6GT59"/>
<feature type="region of interest" description="Disordered" evidence="1">
    <location>
        <begin position="1"/>
        <end position="44"/>
    </location>
</feature>
<dbReference type="EMBL" id="JANAVB010016797">
    <property type="protein sequence ID" value="KAJ6831441.1"/>
    <property type="molecule type" value="Genomic_DNA"/>
</dbReference>
<protein>
    <recommendedName>
        <fullName evidence="2">DUF8204 domain-containing protein</fullName>
    </recommendedName>
</protein>
<dbReference type="Proteomes" id="UP001140949">
    <property type="component" value="Unassembled WGS sequence"/>
</dbReference>
<name>A0AAX6GT59_IRIPA</name>
<dbReference type="InterPro" id="IPR058517">
    <property type="entry name" value="DUF8204"/>
</dbReference>
<dbReference type="PANTHER" id="PTHR34566:SF2">
    <property type="entry name" value="ALTERED INHERITANCE OF MITOCHONDRIA PROTEIN"/>
    <property type="match status" value="1"/>
</dbReference>
<evidence type="ECO:0000313" key="6">
    <source>
        <dbReference type="Proteomes" id="UP001140949"/>
    </source>
</evidence>
<gene>
    <name evidence="3" type="ORF">M6B38_194530</name>
    <name evidence="4" type="ORF">M6B38_348950</name>
    <name evidence="5" type="ORF">M6B38_348995</name>
</gene>
<evidence type="ECO:0000259" key="2">
    <source>
        <dbReference type="Pfam" id="PF26631"/>
    </source>
</evidence>
<sequence length="188" mass="20776">MEEGSKLDGGGGTRSAPDPDGRRRTRKGKSCKGALYHTSLRRSDGRNPLCVGITRTLPQVPGHTVGESEMETTKEGRSLSDFKYVCVGYSAFLDNKEKPSGKGESRAELPHCVGIELLIDRRPATAGHAPAHAAKEDDAVRPQPLSRSQPRQYKPAQQYTGEELLNRKACSRETLDWWRLEWPGTCTE</sequence>